<accession>A0A5B7DBS5</accession>
<comment type="caution">
    <text evidence="1">The sequence shown here is derived from an EMBL/GenBank/DDBJ whole genome shotgun (WGS) entry which is preliminary data.</text>
</comment>
<evidence type="ECO:0000313" key="1">
    <source>
        <dbReference type="EMBL" id="MPC18723.1"/>
    </source>
</evidence>
<sequence length="119" mass="13382">MRRVLHKNTDWDSHSTTGSVWHEPHIRVNVVHYFMPLADISSSTLYSQHIVTGLCNMFAFKYNNKQEKSKVELSSLAAALHESNGAKSVYGLCTSRPLSEPTCLGLPAWYTDTQIEQGN</sequence>
<evidence type="ECO:0000313" key="2">
    <source>
        <dbReference type="Proteomes" id="UP000324222"/>
    </source>
</evidence>
<organism evidence="1 2">
    <name type="scientific">Portunus trituberculatus</name>
    <name type="common">Swimming crab</name>
    <name type="synonym">Neptunus trituberculatus</name>
    <dbReference type="NCBI Taxonomy" id="210409"/>
    <lineage>
        <taxon>Eukaryota</taxon>
        <taxon>Metazoa</taxon>
        <taxon>Ecdysozoa</taxon>
        <taxon>Arthropoda</taxon>
        <taxon>Crustacea</taxon>
        <taxon>Multicrustacea</taxon>
        <taxon>Malacostraca</taxon>
        <taxon>Eumalacostraca</taxon>
        <taxon>Eucarida</taxon>
        <taxon>Decapoda</taxon>
        <taxon>Pleocyemata</taxon>
        <taxon>Brachyura</taxon>
        <taxon>Eubrachyura</taxon>
        <taxon>Portunoidea</taxon>
        <taxon>Portunidae</taxon>
        <taxon>Portuninae</taxon>
        <taxon>Portunus</taxon>
    </lineage>
</organism>
<name>A0A5B7DBS5_PORTR</name>
<keyword evidence="2" id="KW-1185">Reference proteome</keyword>
<dbReference type="AlphaFoldDB" id="A0A5B7DBS5"/>
<protein>
    <submittedName>
        <fullName evidence="1">Uncharacterized protein</fullName>
    </submittedName>
</protein>
<reference evidence="1 2" key="1">
    <citation type="submission" date="2019-05" db="EMBL/GenBank/DDBJ databases">
        <title>Another draft genome of Portunus trituberculatus and its Hox gene families provides insights of decapod evolution.</title>
        <authorList>
            <person name="Jeong J.-H."/>
            <person name="Song I."/>
            <person name="Kim S."/>
            <person name="Choi T."/>
            <person name="Kim D."/>
            <person name="Ryu S."/>
            <person name="Kim W."/>
        </authorList>
    </citation>
    <scope>NUCLEOTIDE SEQUENCE [LARGE SCALE GENOMIC DNA]</scope>
    <source>
        <tissue evidence="1">Muscle</tissue>
    </source>
</reference>
<proteinExistence type="predicted"/>
<dbReference type="Proteomes" id="UP000324222">
    <property type="component" value="Unassembled WGS sequence"/>
</dbReference>
<gene>
    <name evidence="1" type="ORF">E2C01_011617</name>
</gene>
<dbReference type="EMBL" id="VSRR010000705">
    <property type="protein sequence ID" value="MPC18723.1"/>
    <property type="molecule type" value="Genomic_DNA"/>
</dbReference>